<dbReference type="RefSeq" id="WP_206707552.1">
    <property type="nucleotide sequence ID" value="NZ_CP059066.1"/>
</dbReference>
<dbReference type="Proteomes" id="UP000662904">
    <property type="component" value="Chromosome"/>
</dbReference>
<protein>
    <submittedName>
        <fullName evidence="1">Uncharacterized protein</fullName>
    </submittedName>
</protein>
<sequence>MERERKIQEIISFVQSHKESFASKIVCHRILGDKNLEISEEIVNELRIKLPRAKQDDIDACYFIVK</sequence>
<reference evidence="1" key="1">
    <citation type="submission" date="2020-07" db="EMBL/GenBank/DDBJ databases">
        <title>Koleobacter methoxysyntrophicus gen. nov., sp. nov., a novel anaerobic bacterium isolated from deep subsurface oil field and proposal of Koleobacterales ord. nov. in the phylum Firmicutes.</title>
        <authorList>
            <person name="Sakamoto S."/>
            <person name="Tamaki H."/>
        </authorList>
    </citation>
    <scope>NUCLEOTIDE SEQUENCE</scope>
    <source>
        <strain evidence="1">NRmbB1</strain>
    </source>
</reference>
<dbReference type="KEGG" id="kme:H0A61_02642"/>
<proteinExistence type="predicted"/>
<keyword evidence="2" id="KW-1185">Reference proteome</keyword>
<name>A0A8A0RQR7_9FIRM</name>
<evidence type="ECO:0000313" key="1">
    <source>
        <dbReference type="EMBL" id="QSQ10242.1"/>
    </source>
</evidence>
<dbReference type="EMBL" id="CP059066">
    <property type="protein sequence ID" value="QSQ10242.1"/>
    <property type="molecule type" value="Genomic_DNA"/>
</dbReference>
<organism evidence="1 2">
    <name type="scientific">Koleobacter methoxysyntrophicus</name>
    <dbReference type="NCBI Taxonomy" id="2751313"/>
    <lineage>
        <taxon>Bacteria</taxon>
        <taxon>Bacillati</taxon>
        <taxon>Bacillota</taxon>
        <taxon>Clostridia</taxon>
        <taxon>Koleobacterales</taxon>
        <taxon>Koleobacteraceae</taxon>
        <taxon>Koleobacter</taxon>
    </lineage>
</organism>
<gene>
    <name evidence="1" type="ORF">H0A61_02642</name>
</gene>
<accession>A0A8A0RQR7</accession>
<evidence type="ECO:0000313" key="2">
    <source>
        <dbReference type="Proteomes" id="UP000662904"/>
    </source>
</evidence>
<dbReference type="AlphaFoldDB" id="A0A8A0RQR7"/>